<dbReference type="AlphaFoldDB" id="A0A6N8H9E6"/>
<evidence type="ECO:0000313" key="2">
    <source>
        <dbReference type="EMBL" id="MUV03249.1"/>
    </source>
</evidence>
<dbReference type="EMBL" id="WOWP01000016">
    <property type="protein sequence ID" value="MUV03249.1"/>
    <property type="molecule type" value="Genomic_DNA"/>
</dbReference>
<feature type="domain" description="N-acetyltransferase" evidence="1">
    <location>
        <begin position="4"/>
        <end position="90"/>
    </location>
</feature>
<evidence type="ECO:0000259" key="1">
    <source>
        <dbReference type="PROSITE" id="PS51729"/>
    </source>
</evidence>
<proteinExistence type="predicted"/>
<dbReference type="OrthoDB" id="1149100at2"/>
<dbReference type="RefSeq" id="WP_157482184.1">
    <property type="nucleotide sequence ID" value="NZ_JAZDQD010000001.1"/>
</dbReference>
<evidence type="ECO:0000313" key="3">
    <source>
        <dbReference type="Proteomes" id="UP000433945"/>
    </source>
</evidence>
<sequence length="95" mass="11156">MEIKDNEFSRQFETTVNDNMMSVEYSRQERKIFLTKINVPEGIDEDDEIVSDFLKEILAIAEEKRLRVVPTYPKIAAFFKKNPGYKEMLPPGIRI</sequence>
<dbReference type="InterPro" id="IPR016181">
    <property type="entry name" value="Acyl_CoA_acyltransferase"/>
</dbReference>
<dbReference type="Pfam" id="PF14542">
    <property type="entry name" value="Acetyltransf_CG"/>
    <property type="match status" value="1"/>
</dbReference>
<dbReference type="SUPFAM" id="SSF55729">
    <property type="entry name" value="Acyl-CoA N-acyltransferases (Nat)"/>
    <property type="match status" value="1"/>
</dbReference>
<dbReference type="PROSITE" id="PS51729">
    <property type="entry name" value="GNAT_YJDJ"/>
    <property type="match status" value="1"/>
</dbReference>
<accession>A0A6N8H9E6</accession>
<gene>
    <name evidence="2" type="ORF">GN157_05955</name>
</gene>
<dbReference type="Proteomes" id="UP000433945">
    <property type="component" value="Unassembled WGS sequence"/>
</dbReference>
<keyword evidence="3" id="KW-1185">Reference proteome</keyword>
<organism evidence="2 3">
    <name type="scientific">Flavobacterium rakeshii</name>
    <dbReference type="NCBI Taxonomy" id="1038845"/>
    <lineage>
        <taxon>Bacteria</taxon>
        <taxon>Pseudomonadati</taxon>
        <taxon>Bacteroidota</taxon>
        <taxon>Flavobacteriia</taxon>
        <taxon>Flavobacteriales</taxon>
        <taxon>Flavobacteriaceae</taxon>
        <taxon>Flavobacterium</taxon>
    </lineage>
</organism>
<reference evidence="2 3" key="1">
    <citation type="submission" date="2019-12" db="EMBL/GenBank/DDBJ databases">
        <authorList>
            <person name="Sun J.-Q."/>
        </authorList>
    </citation>
    <scope>NUCLEOTIDE SEQUENCE [LARGE SCALE GENOMIC DNA]</scope>
    <source>
        <strain evidence="2 3">JCM 17928</strain>
    </source>
</reference>
<keyword evidence="2" id="KW-0808">Transferase</keyword>
<protein>
    <submittedName>
        <fullName evidence="2">N-acetyltransferase</fullName>
    </submittedName>
</protein>
<name>A0A6N8H9E6_9FLAO</name>
<dbReference type="InterPro" id="IPR031165">
    <property type="entry name" value="GNAT_YJDJ"/>
</dbReference>
<dbReference type="GO" id="GO:0016740">
    <property type="term" value="F:transferase activity"/>
    <property type="evidence" value="ECO:0007669"/>
    <property type="project" value="UniProtKB-KW"/>
</dbReference>
<dbReference type="Gene3D" id="3.40.630.30">
    <property type="match status" value="1"/>
</dbReference>
<comment type="caution">
    <text evidence="2">The sequence shown here is derived from an EMBL/GenBank/DDBJ whole genome shotgun (WGS) entry which is preliminary data.</text>
</comment>